<feature type="non-terminal residue" evidence="1">
    <location>
        <position position="44"/>
    </location>
</feature>
<accession>A0A1J8QJV8</accession>
<evidence type="ECO:0000313" key="1">
    <source>
        <dbReference type="EMBL" id="OJA13857.1"/>
    </source>
</evidence>
<dbReference type="Proteomes" id="UP000183567">
    <property type="component" value="Unassembled WGS sequence"/>
</dbReference>
<dbReference type="OrthoDB" id="2710605at2759"/>
<sequence>MPSFTSGHLLPEDGSTVDAEQEDIIKWCSQGIYVGGADTVRFCI</sequence>
<proteinExistence type="predicted"/>
<evidence type="ECO:0000313" key="2">
    <source>
        <dbReference type="Proteomes" id="UP000183567"/>
    </source>
</evidence>
<keyword evidence="2" id="KW-1185">Reference proteome</keyword>
<dbReference type="EMBL" id="LVVM01004010">
    <property type="protein sequence ID" value="OJA13857.1"/>
    <property type="molecule type" value="Genomic_DNA"/>
</dbReference>
<name>A0A1J8QJV8_9AGAM</name>
<dbReference type="STRING" id="180088.A0A1J8QJV8"/>
<protein>
    <submittedName>
        <fullName evidence="1">Uncharacterized protein</fullName>
    </submittedName>
</protein>
<reference evidence="1 2" key="1">
    <citation type="submission" date="2016-03" db="EMBL/GenBank/DDBJ databases">
        <title>Comparative genomics of the ectomycorrhizal sister species Rhizopogon vinicolor and Rhizopogon vesiculosus (Basidiomycota: Boletales) reveals a divergence of the mating type B locus.</title>
        <authorList>
            <person name="Mujic A.B."/>
            <person name="Kuo A."/>
            <person name="Tritt A."/>
            <person name="Lipzen A."/>
            <person name="Chen C."/>
            <person name="Johnson J."/>
            <person name="Sharma A."/>
            <person name="Barry K."/>
            <person name="Grigoriev I.V."/>
            <person name="Spatafora J.W."/>
        </authorList>
    </citation>
    <scope>NUCLEOTIDE SEQUENCE [LARGE SCALE GENOMIC DNA]</scope>
    <source>
        <strain evidence="1 2">AM-OR11-056</strain>
    </source>
</reference>
<dbReference type="AlphaFoldDB" id="A0A1J8QJV8"/>
<organism evidence="1 2">
    <name type="scientific">Rhizopogon vesiculosus</name>
    <dbReference type="NCBI Taxonomy" id="180088"/>
    <lineage>
        <taxon>Eukaryota</taxon>
        <taxon>Fungi</taxon>
        <taxon>Dikarya</taxon>
        <taxon>Basidiomycota</taxon>
        <taxon>Agaricomycotina</taxon>
        <taxon>Agaricomycetes</taxon>
        <taxon>Agaricomycetidae</taxon>
        <taxon>Boletales</taxon>
        <taxon>Suillineae</taxon>
        <taxon>Rhizopogonaceae</taxon>
        <taxon>Rhizopogon</taxon>
    </lineage>
</organism>
<gene>
    <name evidence="1" type="ORF">AZE42_13986</name>
</gene>
<comment type="caution">
    <text evidence="1">The sequence shown here is derived from an EMBL/GenBank/DDBJ whole genome shotgun (WGS) entry which is preliminary data.</text>
</comment>